<dbReference type="GO" id="GO:1902600">
    <property type="term" value="P:proton transmembrane transport"/>
    <property type="evidence" value="ECO:0007669"/>
    <property type="project" value="InterPro"/>
</dbReference>
<dbReference type="PANTHER" id="PTHR32507">
    <property type="entry name" value="NA(+)/H(+) ANTIPORTER 1"/>
    <property type="match status" value="1"/>
</dbReference>
<feature type="transmembrane region" description="Helical" evidence="9">
    <location>
        <begin position="302"/>
        <end position="323"/>
    </location>
</feature>
<feature type="transmembrane region" description="Helical" evidence="9">
    <location>
        <begin position="335"/>
        <end position="355"/>
    </location>
</feature>
<evidence type="ECO:0000259" key="10">
    <source>
        <dbReference type="PROSITE" id="PS51202"/>
    </source>
</evidence>
<gene>
    <name evidence="11" type="primary">cvrA</name>
    <name evidence="11" type="ORF">GCM10011575_13880</name>
</gene>
<dbReference type="PROSITE" id="PS51202">
    <property type="entry name" value="RCK_C"/>
    <property type="match status" value="1"/>
</dbReference>
<evidence type="ECO:0000313" key="12">
    <source>
        <dbReference type="Proteomes" id="UP000613840"/>
    </source>
</evidence>
<organism evidence="11 12">
    <name type="scientific">Microlunatus endophyticus</name>
    <dbReference type="NCBI Taxonomy" id="1716077"/>
    <lineage>
        <taxon>Bacteria</taxon>
        <taxon>Bacillati</taxon>
        <taxon>Actinomycetota</taxon>
        <taxon>Actinomycetes</taxon>
        <taxon>Propionibacteriales</taxon>
        <taxon>Propionibacteriaceae</taxon>
        <taxon>Microlunatus</taxon>
    </lineage>
</organism>
<dbReference type="GO" id="GO:0015297">
    <property type="term" value="F:antiporter activity"/>
    <property type="evidence" value="ECO:0007669"/>
    <property type="project" value="UniProtKB-KW"/>
</dbReference>
<keyword evidence="2" id="KW-0813">Transport</keyword>
<evidence type="ECO:0000313" key="11">
    <source>
        <dbReference type="EMBL" id="GGL56654.1"/>
    </source>
</evidence>
<keyword evidence="4" id="KW-1003">Cell membrane</keyword>
<proteinExistence type="predicted"/>
<feature type="transmembrane region" description="Helical" evidence="9">
    <location>
        <begin position="367"/>
        <end position="388"/>
    </location>
</feature>
<feature type="transmembrane region" description="Helical" evidence="9">
    <location>
        <begin position="92"/>
        <end position="115"/>
    </location>
</feature>
<keyword evidence="8 9" id="KW-0472">Membrane</keyword>
<evidence type="ECO:0000256" key="6">
    <source>
        <dbReference type="ARBA" id="ARBA00022989"/>
    </source>
</evidence>
<feature type="transmembrane region" description="Helical" evidence="9">
    <location>
        <begin position="270"/>
        <end position="290"/>
    </location>
</feature>
<dbReference type="Proteomes" id="UP000613840">
    <property type="component" value="Unassembled WGS sequence"/>
</dbReference>
<dbReference type="InterPro" id="IPR038770">
    <property type="entry name" value="Na+/solute_symporter_sf"/>
</dbReference>
<evidence type="ECO:0000256" key="2">
    <source>
        <dbReference type="ARBA" id="ARBA00022448"/>
    </source>
</evidence>
<evidence type="ECO:0000256" key="1">
    <source>
        <dbReference type="ARBA" id="ARBA00004651"/>
    </source>
</evidence>
<dbReference type="InterPro" id="IPR006037">
    <property type="entry name" value="RCK_C"/>
</dbReference>
<evidence type="ECO:0000256" key="8">
    <source>
        <dbReference type="ARBA" id="ARBA00023136"/>
    </source>
</evidence>
<comment type="caution">
    <text evidence="11">The sequence shown here is derived from an EMBL/GenBank/DDBJ whole genome shotgun (WGS) entry which is preliminary data.</text>
</comment>
<keyword evidence="12" id="KW-1185">Reference proteome</keyword>
<dbReference type="AlphaFoldDB" id="A0A917S414"/>
<feature type="transmembrane region" description="Helical" evidence="9">
    <location>
        <begin position="190"/>
        <end position="209"/>
    </location>
</feature>
<accession>A0A917S414</accession>
<feature type="transmembrane region" description="Helical" evidence="9">
    <location>
        <begin position="6"/>
        <end position="25"/>
    </location>
</feature>
<dbReference type="Pfam" id="PF00999">
    <property type="entry name" value="Na_H_Exchanger"/>
    <property type="match status" value="1"/>
</dbReference>
<keyword evidence="3" id="KW-0050">Antiport</keyword>
<dbReference type="InterPro" id="IPR036721">
    <property type="entry name" value="RCK_C_sf"/>
</dbReference>
<feature type="transmembrane region" description="Helical" evidence="9">
    <location>
        <begin position="244"/>
        <end position="263"/>
    </location>
</feature>
<comment type="subcellular location">
    <subcellularLocation>
        <location evidence="1">Cell membrane</location>
        <topology evidence="1">Multi-pass membrane protein</topology>
    </subcellularLocation>
</comment>
<dbReference type="GO" id="GO:0006813">
    <property type="term" value="P:potassium ion transport"/>
    <property type="evidence" value="ECO:0007669"/>
    <property type="project" value="InterPro"/>
</dbReference>
<dbReference type="InterPro" id="IPR006153">
    <property type="entry name" value="Cation/H_exchanger_TM"/>
</dbReference>
<dbReference type="GO" id="GO:0005886">
    <property type="term" value="C:plasma membrane"/>
    <property type="evidence" value="ECO:0007669"/>
    <property type="project" value="UniProtKB-SubCell"/>
</dbReference>
<dbReference type="Gene3D" id="3.30.70.1450">
    <property type="entry name" value="Regulator of K+ conductance, C-terminal domain"/>
    <property type="match status" value="1"/>
</dbReference>
<name>A0A917S414_9ACTN</name>
<evidence type="ECO:0000256" key="9">
    <source>
        <dbReference type="SAM" id="Phobius"/>
    </source>
</evidence>
<protein>
    <submittedName>
        <fullName evidence="11">Sodium/hydrogen exchanger</fullName>
    </submittedName>
</protein>
<dbReference type="PANTHER" id="PTHR32507:SF7">
    <property type="entry name" value="K(+)_H(+) ANTIPORTER NHAP2"/>
    <property type="match status" value="1"/>
</dbReference>
<evidence type="ECO:0000256" key="3">
    <source>
        <dbReference type="ARBA" id="ARBA00022449"/>
    </source>
</evidence>
<feature type="transmembrane region" description="Helical" evidence="9">
    <location>
        <begin position="60"/>
        <end position="80"/>
    </location>
</feature>
<dbReference type="GO" id="GO:0008324">
    <property type="term" value="F:monoatomic cation transmembrane transporter activity"/>
    <property type="evidence" value="ECO:0007669"/>
    <property type="project" value="InterPro"/>
</dbReference>
<keyword evidence="7" id="KW-0406">Ion transport</keyword>
<feature type="transmembrane region" description="Helical" evidence="9">
    <location>
        <begin position="37"/>
        <end position="54"/>
    </location>
</feature>
<evidence type="ECO:0000256" key="7">
    <source>
        <dbReference type="ARBA" id="ARBA00023065"/>
    </source>
</evidence>
<reference evidence="11" key="2">
    <citation type="submission" date="2020-09" db="EMBL/GenBank/DDBJ databases">
        <authorList>
            <person name="Sun Q."/>
            <person name="Zhou Y."/>
        </authorList>
    </citation>
    <scope>NUCLEOTIDE SEQUENCE</scope>
    <source>
        <strain evidence="11">CGMCC 4.7306</strain>
    </source>
</reference>
<dbReference type="Pfam" id="PF02080">
    <property type="entry name" value="TrkA_C"/>
    <property type="match status" value="1"/>
</dbReference>
<evidence type="ECO:0000256" key="4">
    <source>
        <dbReference type="ARBA" id="ARBA00022475"/>
    </source>
</evidence>
<dbReference type="Gene3D" id="1.20.1530.20">
    <property type="match status" value="1"/>
</dbReference>
<reference evidence="11" key="1">
    <citation type="journal article" date="2014" name="Int. J. Syst. Evol. Microbiol.">
        <title>Complete genome sequence of Corynebacterium casei LMG S-19264T (=DSM 44701T), isolated from a smear-ripened cheese.</title>
        <authorList>
            <consortium name="US DOE Joint Genome Institute (JGI-PGF)"/>
            <person name="Walter F."/>
            <person name="Albersmeier A."/>
            <person name="Kalinowski J."/>
            <person name="Ruckert C."/>
        </authorList>
    </citation>
    <scope>NUCLEOTIDE SEQUENCE</scope>
    <source>
        <strain evidence="11">CGMCC 4.7306</strain>
    </source>
</reference>
<sequence length="486" mass="50307">MSDAIGFGIGVLVVAGAIMAAVFGGRVSSLLRVPAPALFLAAAAVCALFLPPIGRSGRQLGEEIVTVALIFILFDGGMNIGWRRFRSAMGSIAWIGVAGTAVSAAALAACAHFVFGLGWQPSLLLGAALSPTDPAVVFSVLGGKEITGRTGTILEGESGANDPVGIALLTSLVAATGSGLDALGSGLLEFGLQMVVGAAVGIVGGWCLSAMARRVRLDNQAMHAVLIAAGAALIYGAGSALHGSGFLAVFIAGILFGDVRAPYRREIDQFASGLAGLAEIVAFIVLGLTIDLRETVQPRDLLVGGVIAVVLIVVIRPVLVGLITLPIKLDRGERAFVLLAGLKGAVPILLGLFILDTRRPDAELVFAVIFIVVLISVVLQGGLVPWLAGRFGVPMRTAPPRPWSLDVRFSEEPQGLHRHVIAAGSTADGRTIADLGVGDRAWISLISRRGRHLPVRNTTRLQAGDVVLTEIDEDASLTDLFDAPDS</sequence>
<dbReference type="SUPFAM" id="SSF116726">
    <property type="entry name" value="TrkA C-terminal domain-like"/>
    <property type="match status" value="1"/>
</dbReference>
<evidence type="ECO:0000256" key="5">
    <source>
        <dbReference type="ARBA" id="ARBA00022692"/>
    </source>
</evidence>
<keyword evidence="5 9" id="KW-0812">Transmembrane</keyword>
<keyword evidence="6 9" id="KW-1133">Transmembrane helix</keyword>
<dbReference type="EMBL" id="BMMZ01000003">
    <property type="protein sequence ID" value="GGL56654.1"/>
    <property type="molecule type" value="Genomic_DNA"/>
</dbReference>
<feature type="domain" description="RCK C-terminal" evidence="10">
    <location>
        <begin position="404"/>
        <end position="486"/>
    </location>
</feature>
<dbReference type="RefSeq" id="WP_229669805.1">
    <property type="nucleotide sequence ID" value="NZ_BMMZ01000003.1"/>
</dbReference>